<reference key="2">
    <citation type="submission" date="2011-11" db="EMBL/GenBank/DDBJ databases">
        <authorList>
            <person name="Shin S.H."/>
            <person name="Kim S."/>
            <person name="Kim J.Y."/>
        </authorList>
    </citation>
    <scope>NUCLEOTIDE SEQUENCE</scope>
    <source>
        <strain>HPL-003</strain>
    </source>
</reference>
<accession>G7VWZ5</accession>
<dbReference type="EMBL" id="CP003107">
    <property type="protein sequence ID" value="AET57814.1"/>
    <property type="molecule type" value="Genomic_DNA"/>
</dbReference>
<organism evidence="1 2">
    <name type="scientific">Paenibacillus terrae (strain HPL-003)</name>
    <dbReference type="NCBI Taxonomy" id="985665"/>
    <lineage>
        <taxon>Bacteria</taxon>
        <taxon>Bacillati</taxon>
        <taxon>Bacillota</taxon>
        <taxon>Bacilli</taxon>
        <taxon>Bacillales</taxon>
        <taxon>Paenibacillaceae</taxon>
        <taxon>Paenibacillus</taxon>
    </lineage>
</organism>
<dbReference type="Proteomes" id="UP000005876">
    <property type="component" value="Chromosome"/>
</dbReference>
<dbReference type="KEGG" id="pta:HPL003_05245"/>
<evidence type="ECO:0000313" key="1">
    <source>
        <dbReference type="EMBL" id="AET57814.1"/>
    </source>
</evidence>
<reference evidence="1 2" key="3">
    <citation type="journal article" date="2012" name="J. Bacteriol.">
        <title>Genome Sequence of Paenibacillus terrae HPL-003, a Xylanase-Producing Bacterium Isolated from Soil Found in Forest Residue.</title>
        <authorList>
            <person name="Shin S.H."/>
            <person name="Kim S."/>
            <person name="Kim J.Y."/>
            <person name="Song H.Y."/>
            <person name="Cho S.J."/>
            <person name="Kim D.R."/>
            <person name="Lee K.I."/>
            <person name="Lim H.K."/>
            <person name="Park N.J."/>
            <person name="Hwang I.T."/>
            <person name="Yang K.S."/>
        </authorList>
    </citation>
    <scope>NUCLEOTIDE SEQUENCE [LARGE SCALE GENOMIC DNA]</scope>
    <source>
        <strain evidence="1 2">HPL-003</strain>
    </source>
</reference>
<dbReference type="STRING" id="985665.HPL003_05245"/>
<proteinExistence type="predicted"/>
<reference evidence="2" key="1">
    <citation type="submission" date="2011-11" db="EMBL/GenBank/DDBJ databases">
        <title>Complete sequence of Paenibacillus terrae HPL-003.</title>
        <authorList>
            <person name="Shin S.H."/>
            <person name="Kim S."/>
            <person name="Kim J.Y."/>
        </authorList>
    </citation>
    <scope>NUCLEOTIDE SEQUENCE [LARGE SCALE GENOMIC DNA]</scope>
    <source>
        <strain evidence="2">HPL-003</strain>
    </source>
</reference>
<dbReference type="HOGENOM" id="CLU_2586452_0_0_9"/>
<protein>
    <submittedName>
        <fullName evidence="1">Uncharacterized protein</fullName>
    </submittedName>
</protein>
<dbReference type="AlphaFoldDB" id="G7VWZ5"/>
<gene>
    <name evidence="1" type="ordered locus">HPL003_05245</name>
</gene>
<sequence>MPSQETYLDLYAPLTFAERMGVRNQEIRRTLLFPCCLQVCVDLNVQKRFKRELADGKQRHEAEDKKCLLKLCPSDDTMRT</sequence>
<name>G7VWZ5_PAETH</name>
<evidence type="ECO:0000313" key="2">
    <source>
        <dbReference type="Proteomes" id="UP000005876"/>
    </source>
</evidence>